<dbReference type="AlphaFoldDB" id="A0A9D4VAC8"/>
<protein>
    <submittedName>
        <fullName evidence="1">Uncharacterized protein</fullName>
    </submittedName>
</protein>
<sequence>MRIRERACHAVSISFGSASSLRDGFLRSSHFRLLCVTGLNRWVLMKLGPSGVFEGCVSDKANKRAEIWPIVVVVYKAWRLTPRKNASLARTVRSKSGVSKRECVRIDVSHLQALRQLRVSVVCTVNRISLSNHLFQKAKGKLAVHKLDARKRKKQRWLLLRSRGMML</sequence>
<evidence type="ECO:0000313" key="1">
    <source>
        <dbReference type="EMBL" id="KAI5082414.1"/>
    </source>
</evidence>
<keyword evidence="2" id="KW-1185">Reference proteome</keyword>
<organism evidence="1 2">
    <name type="scientific">Adiantum capillus-veneris</name>
    <name type="common">Maidenhair fern</name>
    <dbReference type="NCBI Taxonomy" id="13818"/>
    <lineage>
        <taxon>Eukaryota</taxon>
        <taxon>Viridiplantae</taxon>
        <taxon>Streptophyta</taxon>
        <taxon>Embryophyta</taxon>
        <taxon>Tracheophyta</taxon>
        <taxon>Polypodiopsida</taxon>
        <taxon>Polypodiidae</taxon>
        <taxon>Polypodiales</taxon>
        <taxon>Pteridineae</taxon>
        <taxon>Pteridaceae</taxon>
        <taxon>Vittarioideae</taxon>
        <taxon>Adiantum</taxon>
    </lineage>
</organism>
<proteinExistence type="predicted"/>
<dbReference type="EMBL" id="JABFUD020000003">
    <property type="protein sequence ID" value="KAI5082414.1"/>
    <property type="molecule type" value="Genomic_DNA"/>
</dbReference>
<reference evidence="1" key="1">
    <citation type="submission" date="2021-01" db="EMBL/GenBank/DDBJ databases">
        <title>Adiantum capillus-veneris genome.</title>
        <authorList>
            <person name="Fang Y."/>
            <person name="Liao Q."/>
        </authorList>
    </citation>
    <scope>NUCLEOTIDE SEQUENCE</scope>
    <source>
        <strain evidence="1">H3</strain>
        <tissue evidence="1">Leaf</tissue>
    </source>
</reference>
<dbReference type="Proteomes" id="UP000886520">
    <property type="component" value="Chromosome 2"/>
</dbReference>
<evidence type="ECO:0000313" key="2">
    <source>
        <dbReference type="Proteomes" id="UP000886520"/>
    </source>
</evidence>
<name>A0A9D4VAC8_ADICA</name>
<comment type="caution">
    <text evidence="1">The sequence shown here is derived from an EMBL/GenBank/DDBJ whole genome shotgun (WGS) entry which is preliminary data.</text>
</comment>
<accession>A0A9D4VAC8</accession>
<gene>
    <name evidence="1" type="ORF">GOP47_0002157</name>
</gene>